<organism evidence="1 2">
    <name type="scientific">Roseibacillus persicicus</name>
    <dbReference type="NCBI Taxonomy" id="454148"/>
    <lineage>
        <taxon>Bacteria</taxon>
        <taxon>Pseudomonadati</taxon>
        <taxon>Verrucomicrobiota</taxon>
        <taxon>Verrucomicrobiia</taxon>
        <taxon>Verrucomicrobiales</taxon>
        <taxon>Verrucomicrobiaceae</taxon>
        <taxon>Roseibacillus</taxon>
    </lineage>
</organism>
<evidence type="ECO:0000313" key="2">
    <source>
        <dbReference type="Proteomes" id="UP000644507"/>
    </source>
</evidence>
<keyword evidence="2" id="KW-1185">Reference proteome</keyword>
<reference evidence="1" key="2">
    <citation type="submission" date="2020-09" db="EMBL/GenBank/DDBJ databases">
        <authorList>
            <person name="Sun Q."/>
            <person name="Kim S."/>
        </authorList>
    </citation>
    <scope>NUCLEOTIDE SEQUENCE</scope>
    <source>
        <strain evidence="1">KCTC 12988</strain>
    </source>
</reference>
<comment type="caution">
    <text evidence="1">The sequence shown here is derived from an EMBL/GenBank/DDBJ whole genome shotgun (WGS) entry which is preliminary data.</text>
</comment>
<dbReference type="AlphaFoldDB" id="A0A918WGQ6"/>
<dbReference type="Proteomes" id="UP000644507">
    <property type="component" value="Unassembled WGS sequence"/>
</dbReference>
<reference evidence="1" key="1">
    <citation type="journal article" date="2014" name="Int. J. Syst. Evol. Microbiol.">
        <title>Complete genome sequence of Corynebacterium casei LMG S-19264T (=DSM 44701T), isolated from a smear-ripened cheese.</title>
        <authorList>
            <consortium name="US DOE Joint Genome Institute (JGI-PGF)"/>
            <person name="Walter F."/>
            <person name="Albersmeier A."/>
            <person name="Kalinowski J."/>
            <person name="Ruckert C."/>
        </authorList>
    </citation>
    <scope>NUCLEOTIDE SEQUENCE</scope>
    <source>
        <strain evidence="1">KCTC 12988</strain>
    </source>
</reference>
<gene>
    <name evidence="1" type="ORF">GCM10007100_09420</name>
</gene>
<dbReference type="EMBL" id="BMXI01000003">
    <property type="protein sequence ID" value="GHC46039.1"/>
    <property type="molecule type" value="Genomic_DNA"/>
</dbReference>
<accession>A0A918WGQ6</accession>
<evidence type="ECO:0000313" key="1">
    <source>
        <dbReference type="EMBL" id="GHC46039.1"/>
    </source>
</evidence>
<protein>
    <submittedName>
        <fullName evidence="1">Uncharacterized protein</fullName>
    </submittedName>
</protein>
<proteinExistence type="predicted"/>
<name>A0A918WGQ6_9BACT</name>
<sequence length="287" mass="31396">MKKTLLTLAALTASNFASPIDFDQIPAAAQWYLHADVDAVRTTEIGEELKALVEQEAGKELKAMTRIFAFDPMEDLAAVTLFGEGDNAVVLIHGEFDRAHLVDVIGGADEHEVSDYQGFQVHSWDDKGKTQHGVFVKADLLAISEKTKHLKHALDVFAGVKEPMGKGDAEGAPLMFGLANLSKMEIEDEDMEIFKEAKSVTMRMDEAEEAMIATLKISTDDAKLAKRMSRMVDGLLAMVEGSIPAIDDYGLESEVAQGDDKTKVVATVKMPSKHLVGLLEYLQTLKE</sequence>